<keyword evidence="2" id="KW-0862">Zinc</keyword>
<dbReference type="GO" id="GO:0008270">
    <property type="term" value="F:zinc ion binding"/>
    <property type="evidence" value="ECO:0007669"/>
    <property type="project" value="UniProtKB-KW"/>
</dbReference>
<dbReference type="Pfam" id="PF13920">
    <property type="entry name" value="zf-C3HC4_3"/>
    <property type="match status" value="1"/>
</dbReference>
<name>A0AAV7J1G3_COTGL</name>
<comment type="caution">
    <text evidence="5">The sequence shown here is derived from an EMBL/GenBank/DDBJ whole genome shotgun (WGS) entry which is preliminary data.</text>
</comment>
<evidence type="ECO:0000259" key="4">
    <source>
        <dbReference type="PROSITE" id="PS50089"/>
    </source>
</evidence>
<dbReference type="PROSITE" id="PS50089">
    <property type="entry name" value="ZF_RING_2"/>
    <property type="match status" value="1"/>
</dbReference>
<dbReference type="EMBL" id="JAHXZJ010000002">
    <property type="protein sequence ID" value="KAH0563754.1"/>
    <property type="molecule type" value="Genomic_DNA"/>
</dbReference>
<dbReference type="InterPro" id="IPR001841">
    <property type="entry name" value="Znf_RING"/>
</dbReference>
<evidence type="ECO:0000313" key="6">
    <source>
        <dbReference type="Proteomes" id="UP000826195"/>
    </source>
</evidence>
<gene>
    <name evidence="5" type="ORF">KQX54_005752</name>
</gene>
<keyword evidence="1 3" id="KW-0863">Zinc-finger</keyword>
<proteinExistence type="predicted"/>
<dbReference type="Gene3D" id="3.30.40.10">
    <property type="entry name" value="Zinc/RING finger domain, C3HC4 (zinc finger)"/>
    <property type="match status" value="1"/>
</dbReference>
<dbReference type="InterPro" id="IPR044822">
    <property type="entry name" value="Myb_DNA-bind_4"/>
</dbReference>
<evidence type="ECO:0000256" key="2">
    <source>
        <dbReference type="ARBA" id="ARBA00022833"/>
    </source>
</evidence>
<feature type="domain" description="RING-type" evidence="4">
    <location>
        <begin position="176"/>
        <end position="221"/>
    </location>
</feature>
<dbReference type="Proteomes" id="UP000826195">
    <property type="component" value="Unassembled WGS sequence"/>
</dbReference>
<protein>
    <recommendedName>
        <fullName evidence="4">RING-type domain-containing protein</fullName>
    </recommendedName>
</protein>
<evidence type="ECO:0000256" key="1">
    <source>
        <dbReference type="ARBA" id="ARBA00022771"/>
    </source>
</evidence>
<keyword evidence="6" id="KW-1185">Reference proteome</keyword>
<reference evidence="5 6" key="1">
    <citation type="journal article" date="2021" name="J. Hered.">
        <title>A chromosome-level genome assembly of the parasitoid wasp, Cotesia glomerata (Hymenoptera: Braconidae).</title>
        <authorList>
            <person name="Pinto B.J."/>
            <person name="Weis J.J."/>
            <person name="Gamble T."/>
            <person name="Ode P.J."/>
            <person name="Paul R."/>
            <person name="Zaspel J.M."/>
        </authorList>
    </citation>
    <scope>NUCLEOTIDE SEQUENCE [LARGE SCALE GENOMIC DNA]</scope>
    <source>
        <strain evidence="5">CgM1</strain>
    </source>
</reference>
<dbReference type="AlphaFoldDB" id="A0AAV7J1G3"/>
<organism evidence="5 6">
    <name type="scientific">Cotesia glomerata</name>
    <name type="common">Lepidopteran parasitic wasp</name>
    <name type="synonym">Apanteles glomeratus</name>
    <dbReference type="NCBI Taxonomy" id="32391"/>
    <lineage>
        <taxon>Eukaryota</taxon>
        <taxon>Metazoa</taxon>
        <taxon>Ecdysozoa</taxon>
        <taxon>Arthropoda</taxon>
        <taxon>Hexapoda</taxon>
        <taxon>Insecta</taxon>
        <taxon>Pterygota</taxon>
        <taxon>Neoptera</taxon>
        <taxon>Endopterygota</taxon>
        <taxon>Hymenoptera</taxon>
        <taxon>Apocrita</taxon>
        <taxon>Ichneumonoidea</taxon>
        <taxon>Braconidae</taxon>
        <taxon>Microgastrinae</taxon>
        <taxon>Cotesia</taxon>
    </lineage>
</organism>
<sequence>MGEKPSLRIFWSNFIVLLNKSTNERQRQSIKKNSYVSVAIRLNLCFNKKLMISLWQSFAKTKVKLPQFLSTVAIYYTDHYWDLLHNAEFLIEEQLDLYPPLENEDVQEAIGDDVEEVYENVQYANYEMEDNILFIHYLLYIEYKTKVKSKTRLVKIKNEGNDEHELIIEEIPSTNCEICITGPREMIVIPCHHYRMCFQCSTKISHVANEKNLQLKCPFLQQPSARNSVAFLKMATRKITLYDSEREIVVEAIVSEAEAARAERDVFFATELLRKIINQNSEASASVEVDQESSELYDEETSESFIGEERLDSDNLTDLNSETPEFEGETSVYRWNSLCVLLLLELYRSMEETLNSGKISQKQVWNKISQDMKKKGYDVTGPQCHSKIFNYSSLLT</sequence>
<dbReference type="InterPro" id="IPR013083">
    <property type="entry name" value="Znf_RING/FYVE/PHD"/>
</dbReference>
<evidence type="ECO:0000256" key="3">
    <source>
        <dbReference type="PROSITE-ProRule" id="PRU00175"/>
    </source>
</evidence>
<evidence type="ECO:0000313" key="5">
    <source>
        <dbReference type="EMBL" id="KAH0563754.1"/>
    </source>
</evidence>
<accession>A0AAV7J1G3</accession>
<dbReference type="Pfam" id="PF13837">
    <property type="entry name" value="Myb_DNA-bind_4"/>
    <property type="match status" value="1"/>
</dbReference>
<dbReference type="Gene3D" id="1.10.10.60">
    <property type="entry name" value="Homeodomain-like"/>
    <property type="match status" value="1"/>
</dbReference>
<keyword evidence="1 3" id="KW-0479">Metal-binding</keyword>